<keyword evidence="6" id="KW-0679">Respiratory chain</keyword>
<evidence type="ECO:0000256" key="2">
    <source>
        <dbReference type="ARBA" id="ARBA00005698"/>
    </source>
</evidence>
<evidence type="ECO:0000256" key="16">
    <source>
        <dbReference type="SAM" id="Phobius"/>
    </source>
</evidence>
<keyword evidence="10 16" id="KW-1133">Transmembrane helix</keyword>
<organism evidence="17">
    <name type="scientific">Pselaphinae sp. 10 EF-2015</name>
    <dbReference type="NCBI Taxonomy" id="1756854"/>
    <lineage>
        <taxon>Eukaryota</taxon>
        <taxon>Metazoa</taxon>
        <taxon>Ecdysozoa</taxon>
        <taxon>Arthropoda</taxon>
        <taxon>Hexapoda</taxon>
        <taxon>Insecta</taxon>
        <taxon>Pterygota</taxon>
        <taxon>Neoptera</taxon>
        <taxon>Endopterygota</taxon>
        <taxon>Coleoptera</taxon>
        <taxon>Polyphaga</taxon>
        <taxon>Staphyliniformia</taxon>
        <taxon>Staphylinidae</taxon>
        <taxon>Omaliinae group</taxon>
        <taxon>Pselaphinae</taxon>
    </lineage>
</organism>
<accession>A0A0S2M8X5</accession>
<keyword evidence="11" id="KW-0520">NAD</keyword>
<feature type="transmembrane region" description="Helical" evidence="16">
    <location>
        <begin position="82"/>
        <end position="100"/>
    </location>
</feature>
<sequence>MSLIITLNMTLMIMFMFLKHPLSMGMALLIQTLIISIITSMMNNLSWFSYVLFLIFIGGMLILFMYMINVASNEIINISKKMFLFTLIMPVCMYMIKYMINMNNYENLIYIFKLNLLLNKYYEFPNMIIMIMLIFYLLLTLIACVKIINLKYGPMRSK</sequence>
<dbReference type="EC" id="7.1.1.2" evidence="3"/>
<feature type="transmembrane region" description="Helical" evidence="16">
    <location>
        <begin position="47"/>
        <end position="70"/>
    </location>
</feature>
<keyword evidence="9" id="KW-0249">Electron transport</keyword>
<evidence type="ECO:0000313" key="17">
    <source>
        <dbReference type="EMBL" id="ALO71113.1"/>
    </source>
</evidence>
<dbReference type="EMBL" id="KT780691">
    <property type="protein sequence ID" value="ALO71113.1"/>
    <property type="molecule type" value="Genomic_DNA"/>
</dbReference>
<proteinExistence type="inferred from homology"/>
<keyword evidence="13 16" id="KW-0472">Membrane</keyword>
<evidence type="ECO:0000256" key="9">
    <source>
        <dbReference type="ARBA" id="ARBA00022982"/>
    </source>
</evidence>
<gene>
    <name evidence="17" type="primary">nad6</name>
</gene>
<dbReference type="AlphaFoldDB" id="A0A0S2M8X5"/>
<evidence type="ECO:0000256" key="11">
    <source>
        <dbReference type="ARBA" id="ARBA00023027"/>
    </source>
</evidence>
<dbReference type="GO" id="GO:0008137">
    <property type="term" value="F:NADH dehydrogenase (ubiquinone) activity"/>
    <property type="evidence" value="ECO:0007669"/>
    <property type="project" value="UniProtKB-EC"/>
</dbReference>
<dbReference type="PANTHER" id="PTHR11435:SF1">
    <property type="entry name" value="NADH-UBIQUINONE OXIDOREDUCTASE CHAIN 6"/>
    <property type="match status" value="1"/>
</dbReference>
<evidence type="ECO:0000256" key="6">
    <source>
        <dbReference type="ARBA" id="ARBA00022660"/>
    </source>
</evidence>
<evidence type="ECO:0000256" key="15">
    <source>
        <dbReference type="ARBA" id="ARBA00049551"/>
    </source>
</evidence>
<evidence type="ECO:0000256" key="5">
    <source>
        <dbReference type="ARBA" id="ARBA00022448"/>
    </source>
</evidence>
<geneLocation type="mitochondrion" evidence="17"/>
<evidence type="ECO:0000256" key="7">
    <source>
        <dbReference type="ARBA" id="ARBA00022692"/>
    </source>
</evidence>
<keyword evidence="8" id="KW-1278">Translocase</keyword>
<evidence type="ECO:0000256" key="14">
    <source>
        <dbReference type="ARBA" id="ARBA00031019"/>
    </source>
</evidence>
<feature type="transmembrane region" description="Helical" evidence="16">
    <location>
        <begin position="127"/>
        <end position="148"/>
    </location>
</feature>
<evidence type="ECO:0000256" key="3">
    <source>
        <dbReference type="ARBA" id="ARBA00012944"/>
    </source>
</evidence>
<name>A0A0S2M8X5_9COLE</name>
<evidence type="ECO:0000256" key="12">
    <source>
        <dbReference type="ARBA" id="ARBA00023128"/>
    </source>
</evidence>
<keyword evidence="12 17" id="KW-0496">Mitochondrion</keyword>
<comment type="similarity">
    <text evidence="2">Belongs to the complex I subunit 6 family.</text>
</comment>
<keyword evidence="7 16" id="KW-0812">Transmembrane</keyword>
<dbReference type="GO" id="GO:0031966">
    <property type="term" value="C:mitochondrial membrane"/>
    <property type="evidence" value="ECO:0007669"/>
    <property type="project" value="UniProtKB-SubCell"/>
</dbReference>
<reference evidence="17" key="1">
    <citation type="submission" date="2015-09" db="EMBL/GenBank/DDBJ databases">
        <title>Staphyliniformia phylogenetics from de novo mitogenomic assemblies.</title>
        <authorList>
            <person name="Favreau E.A."/>
            <person name="Linard B."/>
            <person name="Vogler A.P."/>
        </authorList>
    </citation>
    <scope>NUCLEOTIDE SEQUENCE</scope>
</reference>
<dbReference type="InterPro" id="IPR050269">
    <property type="entry name" value="ComplexI_Subunit6"/>
</dbReference>
<evidence type="ECO:0000256" key="10">
    <source>
        <dbReference type="ARBA" id="ARBA00022989"/>
    </source>
</evidence>
<comment type="catalytic activity">
    <reaction evidence="15">
        <text>a ubiquinone + NADH + 5 H(+)(in) = a ubiquinol + NAD(+) + 4 H(+)(out)</text>
        <dbReference type="Rhea" id="RHEA:29091"/>
        <dbReference type="Rhea" id="RHEA-COMP:9565"/>
        <dbReference type="Rhea" id="RHEA-COMP:9566"/>
        <dbReference type="ChEBI" id="CHEBI:15378"/>
        <dbReference type="ChEBI" id="CHEBI:16389"/>
        <dbReference type="ChEBI" id="CHEBI:17976"/>
        <dbReference type="ChEBI" id="CHEBI:57540"/>
        <dbReference type="ChEBI" id="CHEBI:57945"/>
        <dbReference type="EC" id="7.1.1.2"/>
    </reaction>
</comment>
<evidence type="ECO:0000256" key="13">
    <source>
        <dbReference type="ARBA" id="ARBA00023136"/>
    </source>
</evidence>
<comment type="subcellular location">
    <subcellularLocation>
        <location evidence="1">Mitochondrion membrane</location>
        <topology evidence="1">Multi-pass membrane protein</topology>
    </subcellularLocation>
</comment>
<evidence type="ECO:0000256" key="4">
    <source>
        <dbReference type="ARBA" id="ARBA00021095"/>
    </source>
</evidence>
<evidence type="ECO:0000256" key="8">
    <source>
        <dbReference type="ARBA" id="ARBA00022967"/>
    </source>
</evidence>
<protein>
    <recommendedName>
        <fullName evidence="4">NADH-ubiquinone oxidoreductase chain 6</fullName>
        <ecNumber evidence="3">7.1.1.2</ecNumber>
    </recommendedName>
    <alternativeName>
        <fullName evidence="14">NADH dehydrogenase subunit 6</fullName>
    </alternativeName>
</protein>
<feature type="transmembrane region" description="Helical" evidence="16">
    <location>
        <begin position="21"/>
        <end position="41"/>
    </location>
</feature>
<evidence type="ECO:0000256" key="1">
    <source>
        <dbReference type="ARBA" id="ARBA00004225"/>
    </source>
</evidence>
<keyword evidence="5" id="KW-0813">Transport</keyword>
<dbReference type="PANTHER" id="PTHR11435">
    <property type="entry name" value="NADH UBIQUINONE OXIDOREDUCTASE SUBUNIT ND6"/>
    <property type="match status" value="1"/>
</dbReference>